<evidence type="ECO:0000256" key="1">
    <source>
        <dbReference type="ARBA" id="ARBA00004123"/>
    </source>
</evidence>
<dbReference type="GO" id="GO:0001228">
    <property type="term" value="F:DNA-binding transcription activator activity, RNA polymerase II-specific"/>
    <property type="evidence" value="ECO:0007669"/>
    <property type="project" value="TreeGrafter"/>
</dbReference>
<dbReference type="InterPro" id="IPR050936">
    <property type="entry name" value="AP-1-like"/>
</dbReference>
<reference evidence="4" key="1">
    <citation type="submission" date="2020-05" db="EMBL/GenBank/DDBJ databases">
        <title>Phylogenomic resolution of chytrid fungi.</title>
        <authorList>
            <person name="Stajich J.E."/>
            <person name="Amses K."/>
            <person name="Simmons R."/>
            <person name="Seto K."/>
            <person name="Myers J."/>
            <person name="Bonds A."/>
            <person name="Quandt C.A."/>
            <person name="Barry K."/>
            <person name="Liu P."/>
            <person name="Grigoriev I."/>
            <person name="Longcore J.E."/>
            <person name="James T.Y."/>
        </authorList>
    </citation>
    <scope>NUCLEOTIDE SEQUENCE</scope>
    <source>
        <strain evidence="4">JEL0513</strain>
    </source>
</reference>
<dbReference type="GO" id="GO:0090575">
    <property type="term" value="C:RNA polymerase II transcription regulator complex"/>
    <property type="evidence" value="ECO:0007669"/>
    <property type="project" value="TreeGrafter"/>
</dbReference>
<evidence type="ECO:0000256" key="2">
    <source>
        <dbReference type="ARBA" id="ARBA00023242"/>
    </source>
</evidence>
<dbReference type="Proteomes" id="UP001211907">
    <property type="component" value="Unassembled WGS sequence"/>
</dbReference>
<evidence type="ECO:0008006" key="6">
    <source>
        <dbReference type="Google" id="ProtNLM"/>
    </source>
</evidence>
<keyword evidence="5" id="KW-1185">Reference proteome</keyword>
<evidence type="ECO:0000256" key="3">
    <source>
        <dbReference type="SAM" id="MobiDB-lite"/>
    </source>
</evidence>
<sequence>MPNNSNSNSSSTGDSADETLIHSIKRKGRKPSNTQPANAKIAAQRQAARAYRERKERYVAELEAIARKYLHPLPDISPSSMPFVALASNAADQTQENLQLRQRVQELEQENQALRENQRNLVQRYSIINNALPSPNIFAFGLQTEPGLPRQIPQLPFSTDFLFQQTTLDNNDQQHPFMFQSTTIPSTLGFETFLNTHATANEHEFVTERGNLDLEFDEELMRLLNSPLAIEPTPQEIINPHFTGIKATLLMIPSLNKMPEWIHEIIELYCEYTLRCTENVVLWKCPDTLESIRNTQSKLLSLCDQQDQIKVEKIFDVVKEEYILIK</sequence>
<feature type="region of interest" description="Disordered" evidence="3">
    <location>
        <begin position="1"/>
        <end position="47"/>
    </location>
</feature>
<keyword evidence="2" id="KW-0539">Nucleus</keyword>
<evidence type="ECO:0000313" key="5">
    <source>
        <dbReference type="Proteomes" id="UP001211907"/>
    </source>
</evidence>
<dbReference type="SUPFAM" id="SSF57959">
    <property type="entry name" value="Leucine zipper domain"/>
    <property type="match status" value="1"/>
</dbReference>
<comment type="caution">
    <text evidence="4">The sequence shown here is derived from an EMBL/GenBank/DDBJ whole genome shotgun (WGS) entry which is preliminary data.</text>
</comment>
<accession>A0AAD5T542</accession>
<protein>
    <recommendedName>
        <fullName evidence="6">BZIP domain-containing protein</fullName>
    </recommendedName>
</protein>
<gene>
    <name evidence="4" type="ORF">HK100_010646</name>
</gene>
<evidence type="ECO:0000313" key="4">
    <source>
        <dbReference type="EMBL" id="KAJ3125708.1"/>
    </source>
</evidence>
<name>A0AAD5T542_9FUNG</name>
<feature type="compositionally biased region" description="Low complexity" evidence="3">
    <location>
        <begin position="37"/>
        <end position="47"/>
    </location>
</feature>
<dbReference type="PANTHER" id="PTHR40621">
    <property type="entry name" value="TRANSCRIPTION FACTOR KAPC-RELATED"/>
    <property type="match status" value="1"/>
</dbReference>
<dbReference type="AlphaFoldDB" id="A0AAD5T542"/>
<dbReference type="GO" id="GO:0000976">
    <property type="term" value="F:transcription cis-regulatory region binding"/>
    <property type="evidence" value="ECO:0007669"/>
    <property type="project" value="InterPro"/>
</dbReference>
<dbReference type="InterPro" id="IPR046347">
    <property type="entry name" value="bZIP_sf"/>
</dbReference>
<organism evidence="4 5">
    <name type="scientific">Physocladia obscura</name>
    <dbReference type="NCBI Taxonomy" id="109957"/>
    <lineage>
        <taxon>Eukaryota</taxon>
        <taxon>Fungi</taxon>
        <taxon>Fungi incertae sedis</taxon>
        <taxon>Chytridiomycota</taxon>
        <taxon>Chytridiomycota incertae sedis</taxon>
        <taxon>Chytridiomycetes</taxon>
        <taxon>Chytridiales</taxon>
        <taxon>Chytriomycetaceae</taxon>
        <taxon>Physocladia</taxon>
    </lineage>
</organism>
<proteinExistence type="predicted"/>
<dbReference type="EMBL" id="JADGJH010000596">
    <property type="protein sequence ID" value="KAJ3125708.1"/>
    <property type="molecule type" value="Genomic_DNA"/>
</dbReference>
<dbReference type="Gene3D" id="1.20.5.170">
    <property type="match status" value="1"/>
</dbReference>
<comment type="subcellular location">
    <subcellularLocation>
        <location evidence="1">Nucleus</location>
    </subcellularLocation>
</comment>
<feature type="compositionally biased region" description="Low complexity" evidence="3">
    <location>
        <begin position="1"/>
        <end position="11"/>
    </location>
</feature>
<dbReference type="PANTHER" id="PTHR40621:SF6">
    <property type="entry name" value="AP-1-LIKE TRANSCRIPTION FACTOR YAP1-RELATED"/>
    <property type="match status" value="1"/>
</dbReference>